<dbReference type="GO" id="GO:0005634">
    <property type="term" value="C:nucleus"/>
    <property type="evidence" value="ECO:0007669"/>
    <property type="project" value="TreeGrafter"/>
</dbReference>
<reference evidence="3 4" key="1">
    <citation type="submission" date="2015-09" db="EMBL/GenBank/DDBJ databases">
        <title>Draft genome of a European isolate of the apple canker pathogen Neonectria ditissima.</title>
        <authorList>
            <person name="Gomez-Cortecero A."/>
            <person name="Harrison R.J."/>
            <person name="Armitage A.D."/>
        </authorList>
    </citation>
    <scope>NUCLEOTIDE SEQUENCE [LARGE SCALE GENOMIC DNA]</scope>
    <source>
        <strain evidence="3 4">R09/05</strain>
    </source>
</reference>
<dbReference type="Pfam" id="PF00004">
    <property type="entry name" value="AAA"/>
    <property type="match status" value="1"/>
</dbReference>
<dbReference type="GO" id="GO:0016887">
    <property type="term" value="F:ATP hydrolysis activity"/>
    <property type="evidence" value="ECO:0007669"/>
    <property type="project" value="InterPro"/>
</dbReference>
<dbReference type="PANTHER" id="PTHR23389">
    <property type="entry name" value="CHROMOSOME TRANSMISSION FIDELITY FACTOR 18"/>
    <property type="match status" value="1"/>
</dbReference>
<proteinExistence type="predicted"/>
<feature type="region of interest" description="Disordered" evidence="1">
    <location>
        <begin position="674"/>
        <end position="702"/>
    </location>
</feature>
<feature type="compositionally biased region" description="Basic and acidic residues" evidence="1">
    <location>
        <begin position="192"/>
        <end position="204"/>
    </location>
</feature>
<sequence length="1173" mass="129360">MGSVLVAAMFQEGVGEPPAKKFHPFFTKGPPTEPQHSSDPVQDTSQLDAPPPNTEPATTQRKRRKTDPPAPQNENDRKKPRRNRTSEGPPIPTASTPLVHEERDSDDASTGRVSCDFPTPPLSDTSVRPMDHPQPITILPRPEMQTIPMPTASITPPKTKKVLKWNPKTGTLGSPPKPKLKNTPTRVVCVKYGRDDTTRKEMGDKISQILEGKLLIPPTPTKPRAPRGPKKSKDPVTTQTGLPKITHPFFTGKAKRAQPTSAGDSSAVQQKLPPPRNSIFMSTPVSPKKSRIPFSLDKIPQFGIKSGGVKEPGAMHPLWPAKDMSHIHGLGTQIRYADSMNHNEPPKKSKGSIVTIRPSESVLGRHCEALNLGKMRETFRRDNNNFEPVPEELRIPKRHFESGRKLQKRIRSELRTYRPATIDDVNLGPDEFDNTAKRTQPAIRRFFEALETGLSAYDRSTCESQSWVQKYAPVTASQVLQAGKEAFLLKEWLQTLRVQSVGTGSADGGGKGKTKSDSAPRKRRKKDKLDGFIVDSDEEANVMDEVSEDEDDWAPAGSGVTKKTVIRSGDAAAKGSKDQPRLTNAVVVSGPHGSGKTAAVYAVAKELGFEIFEINSSSRRSGKDILERVGDMTRNHLVQHHHADSPAECEEEDEVSRDLKSGKQGMMTTFFTRKPATVPKKATRKPAEQAAEPNKQSSVKNQKQSLILLEEVDILYEEDKQFWATLMGMMAQSKRPFIMTCNDESLVPLQSLSLHGIIRFSPPPTDLAVDLCLLVAVNEGHLLRRPAVEALYKSRNNDLRATLTELNYWCQISVGDRRGGFDWFVLRWPKGSDLDENGNVIRVVSEDTYCKGMGWIGRDLISTCPSPLVSEEESMQQSWDSWNMDLGDWNNSRDLQSWAQSVSETSTRPRQNFDTLAAYDEFCDNMSGADILSSGGFGMGFQESLDPTLPEISAKTKDDFVLGRPVIDADPKTAPSSPHVALSISLRSLAKGHLFRATHALGPESNSILGPATEKQAVSVLAASFDHSSTQLSRLDFAFAFDPIAVSEKATTSTHLDPSVFDRTLKVIVVDVAPWVRGIVEFDHQLMLERLKLSNLLSEGGKRKRMRTTRSAYSALEGGERKATRRERYFGDSLNAEFVRRTAGGQWKEAAAAAVETQGTGESCPSSPSSEGE</sequence>
<evidence type="ECO:0000313" key="4">
    <source>
        <dbReference type="Proteomes" id="UP000050424"/>
    </source>
</evidence>
<feature type="compositionally biased region" description="Polar residues" evidence="1">
    <location>
        <begin position="258"/>
        <end position="269"/>
    </location>
</feature>
<dbReference type="GO" id="GO:0005524">
    <property type="term" value="F:ATP binding"/>
    <property type="evidence" value="ECO:0007669"/>
    <property type="project" value="InterPro"/>
</dbReference>
<evidence type="ECO:0000259" key="2">
    <source>
        <dbReference type="Pfam" id="PF00004"/>
    </source>
</evidence>
<evidence type="ECO:0000256" key="1">
    <source>
        <dbReference type="SAM" id="MobiDB-lite"/>
    </source>
</evidence>
<dbReference type="GO" id="GO:0003677">
    <property type="term" value="F:DNA binding"/>
    <property type="evidence" value="ECO:0007669"/>
    <property type="project" value="TreeGrafter"/>
</dbReference>
<dbReference type="Proteomes" id="UP000050424">
    <property type="component" value="Unassembled WGS sequence"/>
</dbReference>
<keyword evidence="4" id="KW-1185">Reference proteome</keyword>
<feature type="compositionally biased region" description="Polar residues" evidence="1">
    <location>
        <begin position="34"/>
        <end position="47"/>
    </location>
</feature>
<dbReference type="STRING" id="78410.A0A0P7AR36"/>
<dbReference type="InterPro" id="IPR027417">
    <property type="entry name" value="P-loop_NTPase"/>
</dbReference>
<protein>
    <recommendedName>
        <fullName evidence="2">ATPase AAA-type core domain-containing protein</fullName>
    </recommendedName>
</protein>
<feature type="region of interest" description="Disordered" evidence="1">
    <location>
        <begin position="1150"/>
        <end position="1173"/>
    </location>
</feature>
<organism evidence="3 4">
    <name type="scientific">Neonectria ditissima</name>
    <dbReference type="NCBI Taxonomy" id="78410"/>
    <lineage>
        <taxon>Eukaryota</taxon>
        <taxon>Fungi</taxon>
        <taxon>Dikarya</taxon>
        <taxon>Ascomycota</taxon>
        <taxon>Pezizomycotina</taxon>
        <taxon>Sordariomycetes</taxon>
        <taxon>Hypocreomycetidae</taxon>
        <taxon>Hypocreales</taxon>
        <taxon>Nectriaceae</taxon>
        <taxon>Neonectria</taxon>
    </lineage>
</organism>
<feature type="region of interest" description="Disordered" evidence="1">
    <location>
        <begin position="501"/>
        <end position="530"/>
    </location>
</feature>
<feature type="domain" description="ATPase AAA-type core" evidence="2">
    <location>
        <begin position="587"/>
        <end position="747"/>
    </location>
</feature>
<dbReference type="EMBL" id="LKCW01000281">
    <property type="protein sequence ID" value="KPM35023.1"/>
    <property type="molecule type" value="Genomic_DNA"/>
</dbReference>
<feature type="region of interest" description="Disordered" evidence="1">
    <location>
        <begin position="14"/>
        <end position="287"/>
    </location>
</feature>
<dbReference type="AlphaFoldDB" id="A0A0P7AR36"/>
<feature type="compositionally biased region" description="Low complexity" evidence="1">
    <location>
        <begin position="1161"/>
        <end position="1173"/>
    </location>
</feature>
<evidence type="ECO:0000313" key="3">
    <source>
        <dbReference type="EMBL" id="KPM35023.1"/>
    </source>
</evidence>
<name>A0A0P7AR36_9HYPO</name>
<accession>A0A0P7AR36</accession>
<comment type="caution">
    <text evidence="3">The sequence shown here is derived from an EMBL/GenBank/DDBJ whole genome shotgun (WGS) entry which is preliminary data.</text>
</comment>
<gene>
    <name evidence="3" type="ORF">AK830_g11552</name>
</gene>
<dbReference type="OrthoDB" id="9996895at2759"/>
<dbReference type="InterPro" id="IPR003959">
    <property type="entry name" value="ATPase_AAA_core"/>
</dbReference>
<dbReference type="Gene3D" id="3.40.50.300">
    <property type="entry name" value="P-loop containing nucleotide triphosphate hydrolases"/>
    <property type="match status" value="1"/>
</dbReference>
<dbReference type="PANTHER" id="PTHR23389:SF21">
    <property type="entry name" value="ATPASE FAMILY AAA DOMAIN-CONTAINING PROTEIN 5"/>
    <property type="match status" value="1"/>
</dbReference>
<dbReference type="SUPFAM" id="SSF52540">
    <property type="entry name" value="P-loop containing nucleoside triphosphate hydrolases"/>
    <property type="match status" value="1"/>
</dbReference>